<name>A0ABV4WQD9_9CYAN</name>
<keyword evidence="2" id="KW-0238">DNA-binding</keyword>
<evidence type="ECO:0000313" key="3">
    <source>
        <dbReference type="Proteomes" id="UP001576780"/>
    </source>
</evidence>
<dbReference type="Proteomes" id="UP001576780">
    <property type="component" value="Unassembled WGS sequence"/>
</dbReference>
<feature type="domain" description="CopG-like ribbon-helix-helix" evidence="1">
    <location>
        <begin position="21"/>
        <end position="56"/>
    </location>
</feature>
<dbReference type="SUPFAM" id="SSF47598">
    <property type="entry name" value="Ribbon-helix-helix"/>
    <property type="match status" value="1"/>
</dbReference>
<accession>A0ABV4WQD9</accession>
<dbReference type="GO" id="GO:0003677">
    <property type="term" value="F:DNA binding"/>
    <property type="evidence" value="ECO:0007669"/>
    <property type="project" value="UniProtKB-KW"/>
</dbReference>
<dbReference type="InterPro" id="IPR013321">
    <property type="entry name" value="Arc_rbn_hlx_hlx"/>
</dbReference>
<dbReference type="Pfam" id="PF07878">
    <property type="entry name" value="RHH_5"/>
    <property type="match status" value="1"/>
</dbReference>
<comment type="caution">
    <text evidence="2">The sequence shown here is derived from an EMBL/GenBank/DDBJ whole genome shotgun (WGS) entry which is preliminary data.</text>
</comment>
<reference evidence="2 3" key="1">
    <citation type="submission" date="2024-09" db="EMBL/GenBank/DDBJ databases">
        <title>Floridaenema gen nov. (Aerosakkonemataceae, Aerosakkonematales ord. nov., Cyanobacteria) from benthic tropical and subtropical fresh waters, with the description of four new species.</title>
        <authorList>
            <person name="Moretto J.A."/>
            <person name="Berthold D.E."/>
            <person name="Lefler F.W."/>
            <person name="Huang I.-S."/>
            <person name="Laughinghouse H. IV."/>
        </authorList>
    </citation>
    <scope>NUCLEOTIDE SEQUENCE [LARGE SCALE GENOMIC DNA]</scope>
    <source>
        <strain evidence="2 3">BLCC-F167</strain>
    </source>
</reference>
<evidence type="ECO:0000313" key="2">
    <source>
        <dbReference type="EMBL" id="MFB2837313.1"/>
    </source>
</evidence>
<keyword evidence="3" id="KW-1185">Reference proteome</keyword>
<evidence type="ECO:0000259" key="1">
    <source>
        <dbReference type="Pfam" id="PF07878"/>
    </source>
</evidence>
<dbReference type="InterPro" id="IPR010985">
    <property type="entry name" value="Ribbon_hlx_hlx"/>
</dbReference>
<dbReference type="Gene3D" id="1.10.1220.10">
    <property type="entry name" value="Met repressor-like"/>
    <property type="match status" value="1"/>
</dbReference>
<gene>
    <name evidence="2" type="ORF">ACE1CA_22530</name>
</gene>
<dbReference type="EMBL" id="JBHFNT010000205">
    <property type="protein sequence ID" value="MFB2837313.1"/>
    <property type="molecule type" value="Genomic_DNA"/>
</dbReference>
<sequence length="62" mass="6930">MNTITLEKPVVPSRHPKVVFVCPQEVKDKLEKLAAKNTRTVSNQVLAIVIEYLAKAEEEGII</sequence>
<protein>
    <submittedName>
        <fullName evidence="2">Arc family DNA-binding protein</fullName>
    </submittedName>
</protein>
<dbReference type="RefSeq" id="WP_413279665.1">
    <property type="nucleotide sequence ID" value="NZ_JBHFNT010000205.1"/>
</dbReference>
<organism evidence="2 3">
    <name type="scientific">Floridaenema evergladense BLCC-F167</name>
    <dbReference type="NCBI Taxonomy" id="3153639"/>
    <lineage>
        <taxon>Bacteria</taxon>
        <taxon>Bacillati</taxon>
        <taxon>Cyanobacteriota</taxon>
        <taxon>Cyanophyceae</taxon>
        <taxon>Oscillatoriophycideae</taxon>
        <taxon>Aerosakkonematales</taxon>
        <taxon>Aerosakkonemataceae</taxon>
        <taxon>Floridanema</taxon>
        <taxon>Floridanema evergladense</taxon>
    </lineage>
</organism>
<proteinExistence type="predicted"/>
<dbReference type="InterPro" id="IPR012869">
    <property type="entry name" value="RHH_5"/>
</dbReference>